<keyword evidence="7 11" id="KW-0255">Endonuclease</keyword>
<dbReference type="AlphaFoldDB" id="A0A0M2NW80"/>
<dbReference type="Pfam" id="PF13331">
    <property type="entry name" value="DUF4093"/>
    <property type="match status" value="1"/>
</dbReference>
<dbReference type="NCBIfam" id="TIGR00334">
    <property type="entry name" value="5S_RNA_mat_M5"/>
    <property type="match status" value="1"/>
</dbReference>
<feature type="domain" description="Toprim" evidence="13">
    <location>
        <begin position="4"/>
        <end position="87"/>
    </location>
</feature>
<keyword evidence="5" id="KW-0479">Metal-binding</keyword>
<dbReference type="InterPro" id="IPR006171">
    <property type="entry name" value="TOPRIM_dom"/>
</dbReference>
<keyword evidence="3 11" id="KW-0698">rRNA processing</keyword>
<evidence type="ECO:0000256" key="4">
    <source>
        <dbReference type="ARBA" id="ARBA00022722"/>
    </source>
</evidence>
<dbReference type="GeneID" id="58098543"/>
<evidence type="ECO:0000256" key="7">
    <source>
        <dbReference type="ARBA" id="ARBA00022759"/>
    </source>
</evidence>
<reference evidence="14 15" key="1">
    <citation type="submission" date="2015-03" db="EMBL/GenBank/DDBJ databases">
        <title>Genome Assembly of Staphylococcus cohnii subsp. cohnii strain G22B2.</title>
        <authorList>
            <person name="Nair G."/>
            <person name="Kaur G."/>
            <person name="Khatri I."/>
            <person name="Singh N.K."/>
            <person name="Sathyabama S."/>
            <person name="Maurya S.K."/>
            <person name="Subramanian S."/>
            <person name="Agrewala J.N."/>
            <person name="Mayilraj S."/>
        </authorList>
    </citation>
    <scope>NUCLEOTIDE SEQUENCE [LARGE SCALE GENOMIC DNA]</scope>
    <source>
        <strain evidence="14 15">G22B2</strain>
    </source>
</reference>
<evidence type="ECO:0000256" key="6">
    <source>
        <dbReference type="ARBA" id="ARBA00022730"/>
    </source>
</evidence>
<dbReference type="EMBL" id="LAKJ01000032">
    <property type="protein sequence ID" value="KKI62779.1"/>
    <property type="molecule type" value="Genomic_DNA"/>
</dbReference>
<comment type="similarity">
    <text evidence="11">Belongs to the ribonuclease M5 family.</text>
</comment>
<evidence type="ECO:0000256" key="12">
    <source>
        <dbReference type="NCBIfam" id="TIGR00334"/>
    </source>
</evidence>
<dbReference type="PANTHER" id="PTHR39156:SF1">
    <property type="entry name" value="RIBONUCLEASE M5"/>
    <property type="match status" value="1"/>
</dbReference>
<dbReference type="PATRIC" id="fig|74704.6.peg.1970"/>
<keyword evidence="1 11" id="KW-0963">Cytoplasm</keyword>
<keyword evidence="6 11" id="KW-0699">rRNA-binding</keyword>
<keyword evidence="2 11" id="KW-0690">Ribosome biogenesis</keyword>
<dbReference type="EC" id="3.1.26.8" evidence="11 12"/>
<dbReference type="RefSeq" id="WP_019467724.1">
    <property type="nucleotide sequence ID" value="NZ_BKAS01000039.1"/>
</dbReference>
<dbReference type="GO" id="GO:0005737">
    <property type="term" value="C:cytoplasm"/>
    <property type="evidence" value="ECO:0007669"/>
    <property type="project" value="UniProtKB-SubCell"/>
</dbReference>
<proteinExistence type="inferred from homology"/>
<keyword evidence="10 11" id="KW-0694">RNA-binding</keyword>
<name>A0A0M2NW80_STACC</name>
<dbReference type="CDD" id="cd01027">
    <property type="entry name" value="TOPRIM_RNase_M5_like"/>
    <property type="match status" value="1"/>
</dbReference>
<dbReference type="InterPro" id="IPR025156">
    <property type="entry name" value="RNase_M5_C"/>
</dbReference>
<keyword evidence="4 11" id="KW-0540">Nuclease</keyword>
<dbReference type="Gene3D" id="3.40.1360.10">
    <property type="match status" value="1"/>
</dbReference>
<dbReference type="PANTHER" id="PTHR39156">
    <property type="entry name" value="RIBONUCLEASE M5"/>
    <property type="match status" value="1"/>
</dbReference>
<dbReference type="GO" id="GO:0046872">
    <property type="term" value="F:metal ion binding"/>
    <property type="evidence" value="ECO:0007669"/>
    <property type="project" value="UniProtKB-KW"/>
</dbReference>
<accession>A0A0M2NW80</accession>
<dbReference type="GO" id="GO:0043822">
    <property type="term" value="F:ribonuclease M5 activity"/>
    <property type="evidence" value="ECO:0007669"/>
    <property type="project" value="UniProtKB-UniRule"/>
</dbReference>
<comment type="catalytic activity">
    <reaction evidence="11">
        <text>Endonucleolytic cleavage of RNA, removing 21 and 42 nucleotides, respectively, from the 5'- and 3'-termini of a 5S-rRNA precursor.</text>
        <dbReference type="EC" id="3.1.26.8"/>
    </reaction>
</comment>
<comment type="function">
    <text evidence="11">Required for correct processing of both the 5' and 3' ends of 5S rRNA precursor. Cleaves both sides of a double-stranded region yielding mature 5S rRNA in one step.</text>
</comment>
<comment type="caution">
    <text evidence="14">The sequence shown here is derived from an EMBL/GenBank/DDBJ whole genome shotgun (WGS) entry which is preliminary data.</text>
</comment>
<evidence type="ECO:0000256" key="3">
    <source>
        <dbReference type="ARBA" id="ARBA00022552"/>
    </source>
</evidence>
<dbReference type="InterPro" id="IPR004466">
    <property type="entry name" value="RNase_M5"/>
</dbReference>
<sequence length="183" mass="20556">MKINEFIVVEGRDDTERVKSAVDCDTIETNGSAIDEKTLNVIAQAYETRGVIVLTDPDFPGDKIRNTIKKYIPGVKHAYIDREKAKSKRGKIGVEHAKIEDIKEALIHVSTPFEEGYESINKDVLIDLGLIIGKDARRKREILGRKLHIGHSNGKQLLNKLNAFGYTEEDVRNALKDNKGSEE</sequence>
<evidence type="ECO:0000313" key="15">
    <source>
        <dbReference type="Proteomes" id="UP000034455"/>
    </source>
</evidence>
<dbReference type="Proteomes" id="UP000034455">
    <property type="component" value="Unassembled WGS sequence"/>
</dbReference>
<dbReference type="Pfam" id="PF01751">
    <property type="entry name" value="Toprim"/>
    <property type="match status" value="1"/>
</dbReference>
<dbReference type="InterPro" id="IPR034141">
    <property type="entry name" value="TOPRIM_RNase_M5-like"/>
</dbReference>
<evidence type="ECO:0000256" key="11">
    <source>
        <dbReference type="HAMAP-Rule" id="MF_01469"/>
    </source>
</evidence>
<keyword evidence="8 11" id="KW-0378">Hydrolase</keyword>
<evidence type="ECO:0000256" key="2">
    <source>
        <dbReference type="ARBA" id="ARBA00022517"/>
    </source>
</evidence>
<dbReference type="PROSITE" id="PS50880">
    <property type="entry name" value="TOPRIM"/>
    <property type="match status" value="1"/>
</dbReference>
<dbReference type="GO" id="GO:0006364">
    <property type="term" value="P:rRNA processing"/>
    <property type="evidence" value="ECO:0007669"/>
    <property type="project" value="UniProtKB-UniRule"/>
</dbReference>
<evidence type="ECO:0000256" key="1">
    <source>
        <dbReference type="ARBA" id="ARBA00022490"/>
    </source>
</evidence>
<dbReference type="SMART" id="SM00493">
    <property type="entry name" value="TOPRIM"/>
    <property type="match status" value="1"/>
</dbReference>
<comment type="subcellular location">
    <subcellularLocation>
        <location evidence="11">Cytoplasm</location>
    </subcellularLocation>
</comment>
<dbReference type="SUPFAM" id="SSF110455">
    <property type="entry name" value="Toprim domain"/>
    <property type="match status" value="1"/>
</dbReference>
<dbReference type="HAMAP" id="MF_01469">
    <property type="entry name" value="RNase_M5"/>
    <property type="match status" value="1"/>
</dbReference>
<organism evidence="14 15">
    <name type="scientific">Staphylococcus cohnii subsp. cohnii</name>
    <dbReference type="NCBI Taxonomy" id="74704"/>
    <lineage>
        <taxon>Bacteria</taxon>
        <taxon>Bacillati</taxon>
        <taxon>Bacillota</taxon>
        <taxon>Bacilli</taxon>
        <taxon>Bacillales</taxon>
        <taxon>Staphylococcaceae</taxon>
        <taxon>Staphylococcus</taxon>
        <taxon>Staphylococcus cohnii species complex</taxon>
    </lineage>
</organism>
<evidence type="ECO:0000313" key="14">
    <source>
        <dbReference type="EMBL" id="KKI62779.1"/>
    </source>
</evidence>
<dbReference type="FunFam" id="3.40.1360.10:FF:000006">
    <property type="entry name" value="Ribonuclease M5"/>
    <property type="match status" value="1"/>
</dbReference>
<evidence type="ECO:0000256" key="9">
    <source>
        <dbReference type="ARBA" id="ARBA00022842"/>
    </source>
</evidence>
<protein>
    <recommendedName>
        <fullName evidence="11 12">Ribonuclease M5</fullName>
        <ecNumber evidence="11 12">3.1.26.8</ecNumber>
    </recommendedName>
    <alternativeName>
        <fullName evidence="11">RNase M5</fullName>
    </alternativeName>
    <alternativeName>
        <fullName evidence="11">Ribosomal RNA terminal maturase M5</fullName>
    </alternativeName>
</protein>
<evidence type="ECO:0000256" key="8">
    <source>
        <dbReference type="ARBA" id="ARBA00022801"/>
    </source>
</evidence>
<gene>
    <name evidence="11" type="primary">rnmV</name>
    <name evidence="14" type="ORF">UF66_1922</name>
</gene>
<evidence type="ECO:0000256" key="10">
    <source>
        <dbReference type="ARBA" id="ARBA00022884"/>
    </source>
</evidence>
<keyword evidence="9" id="KW-0460">Magnesium</keyword>
<evidence type="ECO:0000259" key="13">
    <source>
        <dbReference type="PROSITE" id="PS50880"/>
    </source>
</evidence>
<dbReference type="GO" id="GO:0019843">
    <property type="term" value="F:rRNA binding"/>
    <property type="evidence" value="ECO:0007669"/>
    <property type="project" value="UniProtKB-KW"/>
</dbReference>
<evidence type="ECO:0000256" key="5">
    <source>
        <dbReference type="ARBA" id="ARBA00022723"/>
    </source>
</evidence>